<feature type="compositionally biased region" description="Low complexity" evidence="1">
    <location>
        <begin position="27"/>
        <end position="37"/>
    </location>
</feature>
<sequence length="231" mass="26344">MSRAPFQLSRDQIQSVGPAAYTPIKRSSSAPNISISSSKRKTSMLNKQSSYSLYQNSRLNKNIGPQSYVPLQHTLKGASLSNLGRYEYDTDCWLKTLKDNYYPERQPAPNSYFQSVEYKLKKVSINQTERGLLPITRTERLNAIRKTDKYNLPGPGAYPTEKVRPKSSITYSNSICVKERIINYSTFFGTKQRTNETPGPASYKVSNNKSIIDRAGRKYQNSSWEKQTSRK</sequence>
<reference evidence="3 4" key="2">
    <citation type="submission" date="2024-07" db="EMBL/GenBank/DDBJ databases">
        <authorList>
            <person name="Akdeniz Z."/>
        </authorList>
    </citation>
    <scope>NUCLEOTIDE SEQUENCE [LARGE SCALE GENOMIC DNA]</scope>
</reference>
<accession>A0AA86NUA2</accession>
<dbReference type="Proteomes" id="UP001642409">
    <property type="component" value="Unassembled WGS sequence"/>
</dbReference>
<dbReference type="InterPro" id="IPR010736">
    <property type="entry name" value="SHIPPO-rpt"/>
</dbReference>
<name>A0AA86NUA2_9EUKA</name>
<feature type="region of interest" description="Disordered" evidence="1">
    <location>
        <begin position="17"/>
        <end position="41"/>
    </location>
</feature>
<proteinExistence type="predicted"/>
<comment type="caution">
    <text evidence="2">The sequence shown here is derived from an EMBL/GenBank/DDBJ whole genome shotgun (WGS) entry which is preliminary data.</text>
</comment>
<dbReference type="AlphaFoldDB" id="A0AA86NUA2"/>
<feature type="region of interest" description="Disordered" evidence="1">
    <location>
        <begin position="192"/>
        <end position="231"/>
    </location>
</feature>
<evidence type="ECO:0000313" key="3">
    <source>
        <dbReference type="EMBL" id="CAL6003081.1"/>
    </source>
</evidence>
<feature type="compositionally biased region" description="Polar residues" evidence="1">
    <location>
        <begin position="219"/>
        <end position="231"/>
    </location>
</feature>
<evidence type="ECO:0000313" key="4">
    <source>
        <dbReference type="Proteomes" id="UP001642409"/>
    </source>
</evidence>
<organism evidence="2">
    <name type="scientific">Hexamita inflata</name>
    <dbReference type="NCBI Taxonomy" id="28002"/>
    <lineage>
        <taxon>Eukaryota</taxon>
        <taxon>Metamonada</taxon>
        <taxon>Diplomonadida</taxon>
        <taxon>Hexamitidae</taxon>
        <taxon>Hexamitinae</taxon>
        <taxon>Hexamita</taxon>
    </lineage>
</organism>
<evidence type="ECO:0000256" key="1">
    <source>
        <dbReference type="SAM" id="MobiDB-lite"/>
    </source>
</evidence>
<protein>
    <submittedName>
        <fullName evidence="2">Uncharacterized protein</fullName>
    </submittedName>
</protein>
<gene>
    <name evidence="2" type="ORF">HINF_LOCUS14292</name>
    <name evidence="3" type="ORF">HINF_LOCUS18234</name>
</gene>
<dbReference type="EMBL" id="CAXDID020000046">
    <property type="protein sequence ID" value="CAL6003081.1"/>
    <property type="molecule type" value="Genomic_DNA"/>
</dbReference>
<dbReference type="EMBL" id="CATOUU010000369">
    <property type="protein sequence ID" value="CAI9926647.1"/>
    <property type="molecule type" value="Genomic_DNA"/>
</dbReference>
<dbReference type="Pfam" id="PF07004">
    <property type="entry name" value="SHIPPO-rpt"/>
    <property type="match status" value="2"/>
</dbReference>
<evidence type="ECO:0000313" key="2">
    <source>
        <dbReference type="EMBL" id="CAI9926647.1"/>
    </source>
</evidence>
<keyword evidence="4" id="KW-1185">Reference proteome</keyword>
<reference evidence="2" key="1">
    <citation type="submission" date="2023-06" db="EMBL/GenBank/DDBJ databases">
        <authorList>
            <person name="Kurt Z."/>
        </authorList>
    </citation>
    <scope>NUCLEOTIDE SEQUENCE</scope>
</reference>